<proteinExistence type="predicted"/>
<dbReference type="GeneID" id="38784698"/>
<comment type="caution">
    <text evidence="2">The sequence shown here is derived from an EMBL/GenBank/DDBJ whole genome shotgun (WGS) entry which is preliminary data.</text>
</comment>
<evidence type="ECO:0000313" key="3">
    <source>
        <dbReference type="Proteomes" id="UP000287166"/>
    </source>
</evidence>
<feature type="region of interest" description="Disordered" evidence="1">
    <location>
        <begin position="46"/>
        <end position="90"/>
    </location>
</feature>
<dbReference type="AlphaFoldDB" id="A0A401H042"/>
<gene>
    <name evidence="2" type="ORF">SCP_1200050</name>
</gene>
<protein>
    <submittedName>
        <fullName evidence="2">Uncharacterized protein</fullName>
    </submittedName>
</protein>
<name>A0A401H042_9APHY</name>
<dbReference type="Proteomes" id="UP000287166">
    <property type="component" value="Unassembled WGS sequence"/>
</dbReference>
<sequence length="90" mass="8976">MANCGPPSISDLQNQIRALSANVSQTEAIALKVQRAVEIIRAALGINTGGASPSTPPSTVLPSTAQPSAAPPSTTPPSSAPPFSNVTEAV</sequence>
<dbReference type="EMBL" id="BFAD01000012">
    <property type="protein sequence ID" value="GBE87781.1"/>
    <property type="molecule type" value="Genomic_DNA"/>
</dbReference>
<dbReference type="InParanoid" id="A0A401H042"/>
<feature type="compositionally biased region" description="Low complexity" evidence="1">
    <location>
        <begin position="57"/>
        <end position="68"/>
    </location>
</feature>
<dbReference type="RefSeq" id="XP_027618694.1">
    <property type="nucleotide sequence ID" value="XM_027762893.1"/>
</dbReference>
<evidence type="ECO:0000313" key="2">
    <source>
        <dbReference type="EMBL" id="GBE87781.1"/>
    </source>
</evidence>
<keyword evidence="3" id="KW-1185">Reference proteome</keyword>
<evidence type="ECO:0000256" key="1">
    <source>
        <dbReference type="SAM" id="MobiDB-lite"/>
    </source>
</evidence>
<organism evidence="2 3">
    <name type="scientific">Sparassis crispa</name>
    <dbReference type="NCBI Taxonomy" id="139825"/>
    <lineage>
        <taxon>Eukaryota</taxon>
        <taxon>Fungi</taxon>
        <taxon>Dikarya</taxon>
        <taxon>Basidiomycota</taxon>
        <taxon>Agaricomycotina</taxon>
        <taxon>Agaricomycetes</taxon>
        <taxon>Polyporales</taxon>
        <taxon>Sparassidaceae</taxon>
        <taxon>Sparassis</taxon>
    </lineage>
</organism>
<accession>A0A401H042</accession>
<reference evidence="2 3" key="1">
    <citation type="journal article" date="2018" name="Sci. Rep.">
        <title>Genome sequence of the cauliflower mushroom Sparassis crispa (Hanabiratake) and its association with beneficial usage.</title>
        <authorList>
            <person name="Kiyama R."/>
            <person name="Furutani Y."/>
            <person name="Kawaguchi K."/>
            <person name="Nakanishi T."/>
        </authorList>
    </citation>
    <scope>NUCLEOTIDE SEQUENCE [LARGE SCALE GENOMIC DNA]</scope>
</reference>
<feature type="compositionally biased region" description="Pro residues" evidence="1">
    <location>
        <begin position="69"/>
        <end position="80"/>
    </location>
</feature>